<reference evidence="2" key="3">
    <citation type="journal article" date="2017" name="Nature">
        <title>Genome sequence of the progenitor of the wheat D genome Aegilops tauschii.</title>
        <authorList>
            <person name="Luo M.C."/>
            <person name="Gu Y.Q."/>
            <person name="Puiu D."/>
            <person name="Wang H."/>
            <person name="Twardziok S.O."/>
            <person name="Deal K.R."/>
            <person name="Huo N."/>
            <person name="Zhu T."/>
            <person name="Wang L."/>
            <person name="Wang Y."/>
            <person name="McGuire P.E."/>
            <person name="Liu S."/>
            <person name="Long H."/>
            <person name="Ramasamy R.K."/>
            <person name="Rodriguez J.C."/>
            <person name="Van S.L."/>
            <person name="Yuan L."/>
            <person name="Wang Z."/>
            <person name="Xia Z."/>
            <person name="Xiao L."/>
            <person name="Anderson O.D."/>
            <person name="Ouyang S."/>
            <person name="Liang Y."/>
            <person name="Zimin A.V."/>
            <person name="Pertea G."/>
            <person name="Qi P."/>
            <person name="Bennetzen J.L."/>
            <person name="Dai X."/>
            <person name="Dawson M.W."/>
            <person name="Muller H.G."/>
            <person name="Kugler K."/>
            <person name="Rivarola-Duarte L."/>
            <person name="Spannagl M."/>
            <person name="Mayer K.F.X."/>
            <person name="Lu F.H."/>
            <person name="Bevan M.W."/>
            <person name="Leroy P."/>
            <person name="Li P."/>
            <person name="You F.M."/>
            <person name="Sun Q."/>
            <person name="Liu Z."/>
            <person name="Lyons E."/>
            <person name="Wicker T."/>
            <person name="Salzberg S.L."/>
            <person name="Devos K.M."/>
            <person name="Dvorak J."/>
        </authorList>
    </citation>
    <scope>NUCLEOTIDE SEQUENCE [LARGE SCALE GENOMIC DNA]</scope>
    <source>
        <strain evidence="2">cv. AL8/78</strain>
    </source>
</reference>
<dbReference type="STRING" id="200361.A0A453HYH0"/>
<dbReference type="InterPro" id="IPR006580">
    <property type="entry name" value="Znf_TTF"/>
</dbReference>
<feature type="domain" description="TTF-type" evidence="1">
    <location>
        <begin position="1"/>
        <end position="95"/>
    </location>
</feature>
<reference evidence="2" key="4">
    <citation type="submission" date="2019-03" db="UniProtKB">
        <authorList>
            <consortium name="EnsemblPlants"/>
        </authorList>
    </citation>
    <scope>IDENTIFICATION</scope>
</reference>
<reference evidence="2" key="5">
    <citation type="journal article" date="2021" name="G3 (Bethesda)">
        <title>Aegilops tauschii genome assembly Aet v5.0 features greater sequence contiguity and improved annotation.</title>
        <authorList>
            <person name="Wang L."/>
            <person name="Zhu T."/>
            <person name="Rodriguez J.C."/>
            <person name="Deal K.R."/>
            <person name="Dubcovsky J."/>
            <person name="McGuire P.E."/>
            <person name="Lux T."/>
            <person name="Spannagl M."/>
            <person name="Mayer K.F.X."/>
            <person name="Baldrich P."/>
            <person name="Meyers B.C."/>
            <person name="Huo N."/>
            <person name="Gu Y.Q."/>
            <person name="Zhou H."/>
            <person name="Devos K.M."/>
            <person name="Bennetzen J.L."/>
            <person name="Unver T."/>
            <person name="Budak H."/>
            <person name="Gulick P.J."/>
            <person name="Galiba G."/>
            <person name="Kalapos B."/>
            <person name="Nelson D.R."/>
            <person name="Li P."/>
            <person name="You F.M."/>
            <person name="Luo M.C."/>
            <person name="Dvorak J."/>
        </authorList>
    </citation>
    <scope>NUCLEOTIDE SEQUENCE [LARGE SCALE GENOMIC DNA]</scope>
    <source>
        <strain evidence="2">cv. AL8/78</strain>
    </source>
</reference>
<dbReference type="InterPro" id="IPR025398">
    <property type="entry name" value="DUF4371"/>
</dbReference>
<reference evidence="3" key="2">
    <citation type="journal article" date="2017" name="Nat. Plants">
        <title>The Aegilops tauschii genome reveals multiple impacts of transposons.</title>
        <authorList>
            <person name="Zhao G."/>
            <person name="Zou C."/>
            <person name="Li K."/>
            <person name="Wang K."/>
            <person name="Li T."/>
            <person name="Gao L."/>
            <person name="Zhang X."/>
            <person name="Wang H."/>
            <person name="Yang Z."/>
            <person name="Liu X."/>
            <person name="Jiang W."/>
            <person name="Mao L."/>
            <person name="Kong X."/>
            <person name="Jiao Y."/>
            <person name="Jia J."/>
        </authorList>
    </citation>
    <scope>NUCLEOTIDE SEQUENCE [LARGE SCALE GENOMIC DNA]</scope>
    <source>
        <strain evidence="3">cv. AL8/78</strain>
    </source>
</reference>
<evidence type="ECO:0000313" key="3">
    <source>
        <dbReference type="Proteomes" id="UP000015105"/>
    </source>
</evidence>
<dbReference type="SUPFAM" id="SSF53098">
    <property type="entry name" value="Ribonuclease H-like"/>
    <property type="match status" value="1"/>
</dbReference>
<accession>A0A453HYH0</accession>
<evidence type="ECO:0000259" key="1">
    <source>
        <dbReference type="SMART" id="SM00597"/>
    </source>
</evidence>
<organism evidence="2 3">
    <name type="scientific">Aegilops tauschii subsp. strangulata</name>
    <name type="common">Goatgrass</name>
    <dbReference type="NCBI Taxonomy" id="200361"/>
    <lineage>
        <taxon>Eukaryota</taxon>
        <taxon>Viridiplantae</taxon>
        <taxon>Streptophyta</taxon>
        <taxon>Embryophyta</taxon>
        <taxon>Tracheophyta</taxon>
        <taxon>Spermatophyta</taxon>
        <taxon>Magnoliopsida</taxon>
        <taxon>Liliopsida</taxon>
        <taxon>Poales</taxon>
        <taxon>Poaceae</taxon>
        <taxon>BOP clade</taxon>
        <taxon>Pooideae</taxon>
        <taxon>Triticodae</taxon>
        <taxon>Triticeae</taxon>
        <taxon>Triticinae</taxon>
        <taxon>Aegilops</taxon>
    </lineage>
</organism>
<protein>
    <recommendedName>
        <fullName evidence="1">TTF-type domain-containing protein</fullName>
    </recommendedName>
</protein>
<dbReference type="Pfam" id="PF14291">
    <property type="entry name" value="DUF4371"/>
    <property type="match status" value="1"/>
</dbReference>
<dbReference type="Proteomes" id="UP000015105">
    <property type="component" value="Chromosome 4D"/>
</dbReference>
<keyword evidence="3" id="KW-1185">Reference proteome</keyword>
<dbReference type="Gramene" id="AET4Gv20357700.1">
    <property type="protein sequence ID" value="AET4Gv20357700.1"/>
    <property type="gene ID" value="AET4Gv20357700"/>
</dbReference>
<name>A0A453HYH0_AEGTS</name>
<sequence>RRRFNPEWYKDHGSWLEYSEEKKKAYCFCCFLFRDRSHKKEAGYEAFVLNGWDTWSIPTRLKDHVGEPGSVHDQAMKKCTALLKRDQHIDVAMQVHDQASKVAYFTRLNASIDTARLLLKQGLPFRGHDESKNSHNKGNFLEVRDFLAEHDPVVGKAMGKDAAQNALMVAPQVQKDISEGFAHVIVQSILKEVHNNVFCLLVDESRDVSCKEQMAVALRYVDSSGDSKESFVGLVHVKETTSSYLKSSIDSLFAKYKLSYNQVRGQGYDGASNMRGEFNGLKSLIMRESSTAYYVHCFAHQLQLVVVAVVRKHKGVSNFFSMISTLLNVVGGSSKRRDMIRDINLEEISRALGCGQLTTGTGLNQEQCLQRPGDTRWGSHAKTLKSLVAMFRSVIKVLEFVEEEDTDRTNRDQAIGLLMYFQSLTLSSICISC</sequence>
<reference evidence="3" key="1">
    <citation type="journal article" date="2014" name="Science">
        <title>Ancient hybridizations among the ancestral genomes of bread wheat.</title>
        <authorList>
            <consortium name="International Wheat Genome Sequencing Consortium,"/>
            <person name="Marcussen T."/>
            <person name="Sandve S.R."/>
            <person name="Heier L."/>
            <person name="Spannagl M."/>
            <person name="Pfeifer M."/>
            <person name="Jakobsen K.S."/>
            <person name="Wulff B.B."/>
            <person name="Steuernagel B."/>
            <person name="Mayer K.F."/>
            <person name="Olsen O.A."/>
        </authorList>
    </citation>
    <scope>NUCLEOTIDE SEQUENCE [LARGE SCALE GENOMIC DNA]</scope>
    <source>
        <strain evidence="3">cv. AL8/78</strain>
    </source>
</reference>
<dbReference type="AlphaFoldDB" id="A0A453HYH0"/>
<dbReference type="EnsemblPlants" id="AET4Gv20357700.1">
    <property type="protein sequence ID" value="AET4Gv20357700.1"/>
    <property type="gene ID" value="AET4Gv20357700"/>
</dbReference>
<dbReference type="SMART" id="SM00597">
    <property type="entry name" value="ZnF_TTF"/>
    <property type="match status" value="1"/>
</dbReference>
<dbReference type="PANTHER" id="PTHR11697">
    <property type="entry name" value="GENERAL TRANSCRIPTION FACTOR 2-RELATED ZINC FINGER PROTEIN"/>
    <property type="match status" value="1"/>
</dbReference>
<dbReference type="PANTHER" id="PTHR11697:SF230">
    <property type="entry name" value="ZINC FINGER, MYM DOMAIN CONTAINING 1"/>
    <property type="match status" value="1"/>
</dbReference>
<dbReference type="InterPro" id="IPR012337">
    <property type="entry name" value="RNaseH-like_sf"/>
</dbReference>
<proteinExistence type="predicted"/>
<evidence type="ECO:0000313" key="2">
    <source>
        <dbReference type="EnsemblPlants" id="AET4Gv20357700.1"/>
    </source>
</evidence>
<dbReference type="InterPro" id="IPR055298">
    <property type="entry name" value="AtLOH3-like"/>
</dbReference>